<dbReference type="RefSeq" id="WP_088932483.1">
    <property type="nucleotide sequence ID" value="NZ_BJED01000007.1"/>
</dbReference>
<proteinExistence type="predicted"/>
<gene>
    <name evidence="1" type="ORF">P7D85_07745</name>
</gene>
<accession>A0ABU3EXR7</accession>
<reference evidence="1 2" key="1">
    <citation type="submission" date="2023-03" db="EMBL/GenBank/DDBJ databases">
        <authorList>
            <person name="Shen W."/>
            <person name="Cai J."/>
        </authorList>
    </citation>
    <scope>NUCLEOTIDE SEQUENCE [LARGE SCALE GENOMIC DNA]</scope>
    <source>
        <strain evidence="1 2">D6-4</strain>
    </source>
</reference>
<comment type="caution">
    <text evidence="1">The sequence shown here is derived from an EMBL/GenBank/DDBJ whole genome shotgun (WGS) entry which is preliminary data.</text>
</comment>
<keyword evidence="2" id="KW-1185">Reference proteome</keyword>
<protein>
    <submittedName>
        <fullName evidence="1">Uncharacterized protein</fullName>
    </submittedName>
</protein>
<dbReference type="Proteomes" id="UP001252875">
    <property type="component" value="Unassembled WGS sequence"/>
</dbReference>
<sequence>MKKIAGYFFQKPLVLEEKKSFEIHLPTDTLYDGNEPILESDQRILSEIGKKYECPLDSLHSFFVISEISDVG</sequence>
<dbReference type="EMBL" id="JARPYI010000003">
    <property type="protein sequence ID" value="MDT2599664.1"/>
    <property type="molecule type" value="Genomic_DNA"/>
</dbReference>
<organism evidence="1 2">
    <name type="scientific">Enterococcus hulanensis</name>
    <dbReference type="NCBI Taxonomy" id="2559929"/>
    <lineage>
        <taxon>Bacteria</taxon>
        <taxon>Bacillati</taxon>
        <taxon>Bacillota</taxon>
        <taxon>Bacilli</taxon>
        <taxon>Lactobacillales</taxon>
        <taxon>Enterococcaceae</taxon>
        <taxon>Enterococcus</taxon>
    </lineage>
</organism>
<name>A0ABU3EXR7_9ENTE</name>
<evidence type="ECO:0000313" key="2">
    <source>
        <dbReference type="Proteomes" id="UP001252875"/>
    </source>
</evidence>
<evidence type="ECO:0000313" key="1">
    <source>
        <dbReference type="EMBL" id="MDT2599664.1"/>
    </source>
</evidence>